<sequence>FDKNKPVIFQKQATVVYNLVKIIAAYLQPFKVPNSEETITESYGDEISKELPPLFDKGGFVDSVFTYGMTWSIGAIGDQSIRQQ</sequence>
<name>A0A146K6Q1_9EUKA</name>
<dbReference type="EMBL" id="GDID01004309">
    <property type="protein sequence ID" value="JAP92297.1"/>
    <property type="molecule type" value="Transcribed_RNA"/>
</dbReference>
<dbReference type="AlphaFoldDB" id="A0A146K6Q1"/>
<organism evidence="1">
    <name type="scientific">Trepomonas sp. PC1</name>
    <dbReference type="NCBI Taxonomy" id="1076344"/>
    <lineage>
        <taxon>Eukaryota</taxon>
        <taxon>Metamonada</taxon>
        <taxon>Diplomonadida</taxon>
        <taxon>Hexamitidae</taxon>
        <taxon>Hexamitinae</taxon>
        <taxon>Trepomonas</taxon>
    </lineage>
</organism>
<proteinExistence type="predicted"/>
<protein>
    <submittedName>
        <fullName evidence="1">Dynein heavy chain</fullName>
    </submittedName>
</protein>
<evidence type="ECO:0000313" key="1">
    <source>
        <dbReference type="EMBL" id="JAP92297.1"/>
    </source>
</evidence>
<gene>
    <name evidence="1" type="ORF">TPC1_15810</name>
</gene>
<accession>A0A146K6Q1</accession>
<feature type="non-terminal residue" evidence="1">
    <location>
        <position position="1"/>
    </location>
</feature>
<reference evidence="1" key="1">
    <citation type="submission" date="2015-07" db="EMBL/GenBank/DDBJ databases">
        <title>Adaptation to a free-living lifestyle via gene acquisitions in the diplomonad Trepomonas sp. PC1.</title>
        <authorList>
            <person name="Xu F."/>
            <person name="Jerlstrom-Hultqvist J."/>
            <person name="Kolisko M."/>
            <person name="Simpson A.G.B."/>
            <person name="Roger A.J."/>
            <person name="Svard S.G."/>
            <person name="Andersson J.O."/>
        </authorList>
    </citation>
    <scope>NUCLEOTIDE SEQUENCE</scope>
    <source>
        <strain evidence="1">PC1</strain>
    </source>
</reference>
<feature type="non-terminal residue" evidence="1">
    <location>
        <position position="84"/>
    </location>
</feature>